<gene>
    <name evidence="2" type="ORF">GCM10023320_44010</name>
</gene>
<dbReference type="InterPro" id="IPR011008">
    <property type="entry name" value="Dimeric_a/b-barrel"/>
</dbReference>
<dbReference type="SUPFAM" id="SSF54909">
    <property type="entry name" value="Dimeric alpha+beta barrel"/>
    <property type="match status" value="1"/>
</dbReference>
<keyword evidence="3" id="KW-1185">Reference proteome</keyword>
<proteinExistence type="predicted"/>
<feature type="domain" description="ABM" evidence="1">
    <location>
        <begin position="22"/>
        <end position="113"/>
    </location>
</feature>
<dbReference type="Pfam" id="PF03992">
    <property type="entry name" value="ABM"/>
    <property type="match status" value="1"/>
</dbReference>
<protein>
    <submittedName>
        <fullName evidence="2">Antibiotic biosynthesis monooxygenase</fullName>
    </submittedName>
</protein>
<dbReference type="Gene3D" id="3.30.70.100">
    <property type="match status" value="1"/>
</dbReference>
<accession>A0ABP9NMN0</accession>
<sequence length="119" mass="12691">MTALSRTSNACGPPACDAARVYGYIGSMRTRPGKRDEVIALLLKGLDALPGAGCLSYVVSECPDDADRIWVSEVWESAEHHSASLQLPETRATIATAMPMLTGEFTRQETRVVGGIGLP</sequence>
<comment type="caution">
    <text evidence="2">The sequence shown here is derived from an EMBL/GenBank/DDBJ whole genome shotgun (WGS) entry which is preliminary data.</text>
</comment>
<dbReference type="InterPro" id="IPR007138">
    <property type="entry name" value="ABM_dom"/>
</dbReference>
<evidence type="ECO:0000259" key="1">
    <source>
        <dbReference type="PROSITE" id="PS51725"/>
    </source>
</evidence>
<dbReference type="GO" id="GO:0004497">
    <property type="term" value="F:monooxygenase activity"/>
    <property type="evidence" value="ECO:0007669"/>
    <property type="project" value="UniProtKB-KW"/>
</dbReference>
<dbReference type="Proteomes" id="UP001500804">
    <property type="component" value="Unassembled WGS sequence"/>
</dbReference>
<keyword evidence="2" id="KW-0560">Oxidoreductase</keyword>
<organism evidence="2 3">
    <name type="scientific">Pseudonocardia adelaidensis</name>
    <dbReference type="NCBI Taxonomy" id="648754"/>
    <lineage>
        <taxon>Bacteria</taxon>
        <taxon>Bacillati</taxon>
        <taxon>Actinomycetota</taxon>
        <taxon>Actinomycetes</taxon>
        <taxon>Pseudonocardiales</taxon>
        <taxon>Pseudonocardiaceae</taxon>
        <taxon>Pseudonocardia</taxon>
    </lineage>
</organism>
<evidence type="ECO:0000313" key="2">
    <source>
        <dbReference type="EMBL" id="GAA5127115.1"/>
    </source>
</evidence>
<keyword evidence="2" id="KW-0503">Monooxygenase</keyword>
<dbReference type="PROSITE" id="PS51725">
    <property type="entry name" value="ABM"/>
    <property type="match status" value="1"/>
</dbReference>
<name>A0ABP9NMN0_9PSEU</name>
<evidence type="ECO:0000313" key="3">
    <source>
        <dbReference type="Proteomes" id="UP001500804"/>
    </source>
</evidence>
<reference evidence="3" key="1">
    <citation type="journal article" date="2019" name="Int. J. Syst. Evol. Microbiol.">
        <title>The Global Catalogue of Microorganisms (GCM) 10K type strain sequencing project: providing services to taxonomists for standard genome sequencing and annotation.</title>
        <authorList>
            <consortium name="The Broad Institute Genomics Platform"/>
            <consortium name="The Broad Institute Genome Sequencing Center for Infectious Disease"/>
            <person name="Wu L."/>
            <person name="Ma J."/>
        </authorList>
    </citation>
    <scope>NUCLEOTIDE SEQUENCE [LARGE SCALE GENOMIC DNA]</scope>
    <source>
        <strain evidence="3">JCM 18302</strain>
    </source>
</reference>
<dbReference type="EMBL" id="BAABJO010000016">
    <property type="protein sequence ID" value="GAA5127115.1"/>
    <property type="molecule type" value="Genomic_DNA"/>
</dbReference>